<dbReference type="EMBL" id="AENN01000009">
    <property type="protein sequence ID" value="EFR31582.1"/>
    <property type="molecule type" value="Genomic_DNA"/>
</dbReference>
<keyword evidence="3" id="KW-1185">Reference proteome</keyword>
<reference evidence="2 3" key="1">
    <citation type="submission" date="2010-10" db="EMBL/GenBank/DDBJ databases">
        <authorList>
            <person name="Durkin A.S."/>
            <person name="Madupu R."/>
            <person name="Torralba M."/>
            <person name="Gillis M."/>
            <person name="Methe B."/>
            <person name="Sutton G."/>
            <person name="Nelson K.E."/>
        </authorList>
    </citation>
    <scope>NUCLEOTIDE SEQUENCE [LARGE SCALE GENOMIC DNA]</scope>
    <source>
        <strain evidence="2 3">ACS-139-V-Col8</strain>
    </source>
</reference>
<evidence type="ECO:0008006" key="4">
    <source>
        <dbReference type="Google" id="ProtNLM"/>
    </source>
</evidence>
<protein>
    <recommendedName>
        <fullName evidence="4">1,4-dihydroxy-2-naphthoate octaprenyltransferase</fullName>
    </recommendedName>
</protein>
<keyword evidence="1" id="KW-1133">Transmembrane helix</keyword>
<evidence type="ECO:0000256" key="1">
    <source>
        <dbReference type="SAM" id="Phobius"/>
    </source>
</evidence>
<feature type="transmembrane region" description="Helical" evidence="1">
    <location>
        <begin position="50"/>
        <end position="72"/>
    </location>
</feature>
<keyword evidence="1" id="KW-0472">Membrane</keyword>
<feature type="transmembrane region" description="Helical" evidence="1">
    <location>
        <begin position="21"/>
        <end position="44"/>
    </location>
</feature>
<accession>E4KNA9</accession>
<sequence>MNDSNMERLVKMKKFINYLQNPYLKIFIAPLSLILFGAIMGVSHSQSPKWLAVILLYLIALTSQLTLHFLHLKFDRESSITDNPLLLRILQGLMILAAILLMIRQHWIIILLILFYLIYTHIIYYPYNISNTIYAYILAIFYESFILNIIAYYSQVGAINNDLLIHLIPIVLMFAGIYIQTFHLKDELSIYQPSKLWPRLRYLGYILSFLALALGFYLSLPSRSYFLVQILCLLVSGFALIPSLVVTKNSDQSQRKINYLSAVLSIFTIIYSLSVLF</sequence>
<comment type="caution">
    <text evidence="2">The sequence shown here is derived from an EMBL/GenBank/DDBJ whole genome shotgun (WGS) entry which is preliminary data.</text>
</comment>
<dbReference type="eggNOG" id="COG1575">
    <property type="taxonomic scope" value="Bacteria"/>
</dbReference>
<name>E4KNA9_9LACT</name>
<feature type="transmembrane region" description="Helical" evidence="1">
    <location>
        <begin position="84"/>
        <end position="101"/>
    </location>
</feature>
<feature type="transmembrane region" description="Helical" evidence="1">
    <location>
        <begin position="257"/>
        <end position="276"/>
    </location>
</feature>
<evidence type="ECO:0000313" key="2">
    <source>
        <dbReference type="EMBL" id="EFR31582.1"/>
    </source>
</evidence>
<dbReference type="AlphaFoldDB" id="E4KNA9"/>
<feature type="transmembrane region" description="Helical" evidence="1">
    <location>
        <begin position="163"/>
        <end position="181"/>
    </location>
</feature>
<feature type="transmembrane region" description="Helical" evidence="1">
    <location>
        <begin position="133"/>
        <end position="151"/>
    </location>
</feature>
<proteinExistence type="predicted"/>
<evidence type="ECO:0000313" key="3">
    <source>
        <dbReference type="Proteomes" id="UP000005990"/>
    </source>
</evidence>
<dbReference type="Proteomes" id="UP000005990">
    <property type="component" value="Unassembled WGS sequence"/>
</dbReference>
<feature type="transmembrane region" description="Helical" evidence="1">
    <location>
        <begin position="226"/>
        <end position="245"/>
    </location>
</feature>
<keyword evidence="1" id="KW-0812">Transmembrane</keyword>
<organism evidence="2 3">
    <name type="scientific">Eremococcus coleocola ACS-139-V-Col8</name>
    <dbReference type="NCBI Taxonomy" id="908337"/>
    <lineage>
        <taxon>Bacteria</taxon>
        <taxon>Bacillati</taxon>
        <taxon>Bacillota</taxon>
        <taxon>Bacilli</taxon>
        <taxon>Lactobacillales</taxon>
        <taxon>Aerococcaceae</taxon>
        <taxon>Eremococcus</taxon>
    </lineage>
</organism>
<dbReference type="STRING" id="908337.HMPREF9257_1130"/>
<feature type="transmembrane region" description="Helical" evidence="1">
    <location>
        <begin position="107"/>
        <end position="126"/>
    </location>
</feature>
<feature type="transmembrane region" description="Helical" evidence="1">
    <location>
        <begin position="202"/>
        <end position="220"/>
    </location>
</feature>
<gene>
    <name evidence="2" type="ORF">HMPREF9257_1130</name>
</gene>